<proteinExistence type="predicted"/>
<sequence>MAEGTHEKRKALVRFKAGNSVLLKTFKGFGGGETFFKLKFIARFYRSSIENVIPKEQVDKFKLPTKNIHIPAKNCWLKRGRKIPVTSRRLVKFHMRNNLDDKVLSNVLSHIFVRTWLYDHDKEHCTKPNTYSF</sequence>
<dbReference type="Proteomes" id="UP000593572">
    <property type="component" value="Unassembled WGS sequence"/>
</dbReference>
<dbReference type="EMBL" id="JABEZX010000003">
    <property type="protein sequence ID" value="MBA0552251.1"/>
    <property type="molecule type" value="Genomic_DNA"/>
</dbReference>
<evidence type="ECO:0000313" key="1">
    <source>
        <dbReference type="EMBL" id="MBA0552251.1"/>
    </source>
</evidence>
<reference evidence="1 2" key="1">
    <citation type="journal article" date="2019" name="Genome Biol. Evol.">
        <title>Insights into the evolution of the New World diploid cottons (Gossypium, subgenus Houzingenia) based on genome sequencing.</title>
        <authorList>
            <person name="Grover C.E."/>
            <person name="Arick M.A. 2nd"/>
            <person name="Thrash A."/>
            <person name="Conover J.L."/>
            <person name="Sanders W.S."/>
            <person name="Peterson D.G."/>
            <person name="Frelichowski J.E."/>
            <person name="Scheffler J.A."/>
            <person name="Scheffler B.E."/>
            <person name="Wendel J.F."/>
        </authorList>
    </citation>
    <scope>NUCLEOTIDE SEQUENCE [LARGE SCALE GENOMIC DNA]</scope>
    <source>
        <strain evidence="1">157</strain>
        <tissue evidence="1">Leaf</tissue>
    </source>
</reference>
<gene>
    <name evidence="1" type="ORF">Golob_023080</name>
</gene>
<dbReference type="AlphaFoldDB" id="A0A7J8LIJ2"/>
<evidence type="ECO:0000313" key="2">
    <source>
        <dbReference type="Proteomes" id="UP000593572"/>
    </source>
</evidence>
<accession>A0A7J8LIJ2</accession>
<protein>
    <submittedName>
        <fullName evidence="1">Uncharacterized protein</fullName>
    </submittedName>
</protein>
<keyword evidence="2" id="KW-1185">Reference proteome</keyword>
<comment type="caution">
    <text evidence="1">The sequence shown here is derived from an EMBL/GenBank/DDBJ whole genome shotgun (WGS) entry which is preliminary data.</text>
</comment>
<organism evidence="1 2">
    <name type="scientific">Gossypium lobatum</name>
    <dbReference type="NCBI Taxonomy" id="34289"/>
    <lineage>
        <taxon>Eukaryota</taxon>
        <taxon>Viridiplantae</taxon>
        <taxon>Streptophyta</taxon>
        <taxon>Embryophyta</taxon>
        <taxon>Tracheophyta</taxon>
        <taxon>Spermatophyta</taxon>
        <taxon>Magnoliopsida</taxon>
        <taxon>eudicotyledons</taxon>
        <taxon>Gunneridae</taxon>
        <taxon>Pentapetalae</taxon>
        <taxon>rosids</taxon>
        <taxon>malvids</taxon>
        <taxon>Malvales</taxon>
        <taxon>Malvaceae</taxon>
        <taxon>Malvoideae</taxon>
        <taxon>Gossypium</taxon>
    </lineage>
</organism>
<name>A0A7J8LIJ2_9ROSI</name>